<proteinExistence type="predicted"/>
<keyword evidence="1" id="KW-0732">Signal</keyword>
<keyword evidence="3" id="KW-1185">Reference proteome</keyword>
<protein>
    <submittedName>
        <fullName evidence="2">Lipase</fullName>
    </submittedName>
</protein>
<reference evidence="2 3" key="1">
    <citation type="submission" date="2019-03" db="EMBL/GenBank/DDBJ databases">
        <authorList>
            <person name="He R.-H."/>
        </authorList>
    </citation>
    <scope>NUCLEOTIDE SEQUENCE [LARGE SCALE GENOMIC DNA]</scope>
    <source>
        <strain evidence="3">SH 714</strain>
    </source>
</reference>
<dbReference type="InterPro" id="IPR029058">
    <property type="entry name" value="AB_hydrolase_fold"/>
</dbReference>
<dbReference type="AlphaFoldDB" id="A0A4Y8IDB8"/>
<dbReference type="Gene3D" id="3.40.50.1820">
    <property type="entry name" value="alpha/beta hydrolase"/>
    <property type="match status" value="1"/>
</dbReference>
<evidence type="ECO:0000313" key="3">
    <source>
        <dbReference type="Proteomes" id="UP000297975"/>
    </source>
</evidence>
<dbReference type="OrthoDB" id="9765872at2"/>
<gene>
    <name evidence="2" type="ORF">E3U55_15245</name>
</gene>
<feature type="chain" id="PRO_5039563510" evidence="1">
    <location>
        <begin position="23"/>
        <end position="417"/>
    </location>
</feature>
<name>A0A4Y8IDB8_9BACI</name>
<dbReference type="RefSeq" id="WP_134341344.1">
    <property type="nucleotide sequence ID" value="NZ_SOPW01000021.1"/>
</dbReference>
<comment type="caution">
    <text evidence="2">The sequence shown here is derived from an EMBL/GenBank/DDBJ whole genome shotgun (WGS) entry which is preliminary data.</text>
</comment>
<evidence type="ECO:0000256" key="1">
    <source>
        <dbReference type="SAM" id="SignalP"/>
    </source>
</evidence>
<organism evidence="2 3">
    <name type="scientific">Filobacillus milosensis</name>
    <dbReference type="NCBI Taxonomy" id="94137"/>
    <lineage>
        <taxon>Bacteria</taxon>
        <taxon>Bacillati</taxon>
        <taxon>Bacillota</taxon>
        <taxon>Bacilli</taxon>
        <taxon>Bacillales</taxon>
        <taxon>Bacillaceae</taxon>
        <taxon>Filobacillus</taxon>
    </lineage>
</organism>
<sequence length="417" mass="46431">MSKLFFKLFITVLVLASLPLLGGNSPQNTSTLSLEETFTNVNNGWSHVERWSDSNPMFKAEDYPPDGRGNQEGQRLTFFNNVQAPHSSKFLLYYANKYDTNSKEVPVLLVHGANDNADRAWANPNEMGSYGCGSYSCPDTGLMQELVSDGHKVFAINFGHKQGDNYYWAEHIHNAIQIIKDETGSNTVNVIGWSKGAFAARMYGSSVIKDGGTEYQDDINKLMLIGNPNKGFDYVFRHGWSHNFSIYPECGGTVNAPSPHTEMVCYGLWRSHDELSIYITDEGNFYPGQTQMLARWDGVYSLPMNEQDWYTTYYGGQGYYTYGFGIDHAINEGSLVDDIITAQIPNSIESYLLAGNQNDIPTIHNEHTGPSDGVVFITSATSEEGIGQVSGNKVISHNHLELGWVNAAMTQIKSWLD</sequence>
<dbReference type="Proteomes" id="UP000297975">
    <property type="component" value="Unassembled WGS sequence"/>
</dbReference>
<evidence type="ECO:0000313" key="2">
    <source>
        <dbReference type="EMBL" id="TFB13916.1"/>
    </source>
</evidence>
<accession>A0A4Y8IDB8</accession>
<feature type="signal peptide" evidence="1">
    <location>
        <begin position="1"/>
        <end position="22"/>
    </location>
</feature>
<dbReference type="EMBL" id="SOPW01000021">
    <property type="protein sequence ID" value="TFB13916.1"/>
    <property type="molecule type" value="Genomic_DNA"/>
</dbReference>
<dbReference type="SUPFAM" id="SSF53474">
    <property type="entry name" value="alpha/beta-Hydrolases"/>
    <property type="match status" value="1"/>
</dbReference>